<dbReference type="STRING" id="573413.Spirs_0685"/>
<dbReference type="InterPro" id="IPR029044">
    <property type="entry name" value="Nucleotide-diphossugar_trans"/>
</dbReference>
<dbReference type="Gene3D" id="3.90.550.10">
    <property type="entry name" value="Spore Coat Polysaccharide Biosynthesis Protein SpsA, Chain A"/>
    <property type="match status" value="1"/>
</dbReference>
<dbReference type="KEGG" id="ssm:Spirs_0685"/>
<dbReference type="Pfam" id="PF00535">
    <property type="entry name" value="Glycos_transf_2"/>
    <property type="match status" value="1"/>
</dbReference>
<dbReference type="PANTHER" id="PTHR22916:SF3">
    <property type="entry name" value="UDP-GLCNAC:BETAGAL BETA-1,3-N-ACETYLGLUCOSAMINYLTRANSFERASE-LIKE PROTEIN 1"/>
    <property type="match status" value="1"/>
</dbReference>
<dbReference type="HOGENOM" id="CLU_025996_25_1_12"/>
<dbReference type="EMBL" id="CP002116">
    <property type="protein sequence ID" value="ADK79825.1"/>
    <property type="molecule type" value="Genomic_DNA"/>
</dbReference>
<dbReference type="CAZy" id="GT2">
    <property type="family name" value="Glycosyltransferase Family 2"/>
</dbReference>
<dbReference type="PANTHER" id="PTHR22916">
    <property type="entry name" value="GLYCOSYLTRANSFERASE"/>
    <property type="match status" value="1"/>
</dbReference>
<dbReference type="GO" id="GO:0016758">
    <property type="term" value="F:hexosyltransferase activity"/>
    <property type="evidence" value="ECO:0007669"/>
    <property type="project" value="UniProtKB-ARBA"/>
</dbReference>
<dbReference type="InterPro" id="IPR001173">
    <property type="entry name" value="Glyco_trans_2-like"/>
</dbReference>
<reference evidence="3 4" key="1">
    <citation type="journal article" date="2010" name="Stand. Genomic Sci.">
        <title>Complete genome sequence of Spirochaeta smaragdinae type strain (SEBR 4228).</title>
        <authorList>
            <person name="Mavromatis K."/>
            <person name="Yasawong M."/>
            <person name="Chertkov O."/>
            <person name="Lapidus A."/>
            <person name="Lucas S."/>
            <person name="Nolan M."/>
            <person name="Del Rio T.G."/>
            <person name="Tice H."/>
            <person name="Cheng J.F."/>
            <person name="Pitluck S."/>
            <person name="Liolios K."/>
            <person name="Ivanova N."/>
            <person name="Tapia R."/>
            <person name="Han C."/>
            <person name="Bruce D."/>
            <person name="Goodwin L."/>
            <person name="Pati A."/>
            <person name="Chen A."/>
            <person name="Palaniappan K."/>
            <person name="Land M."/>
            <person name="Hauser L."/>
            <person name="Chang Y.J."/>
            <person name="Jeffries C.D."/>
            <person name="Detter J.C."/>
            <person name="Rohde M."/>
            <person name="Brambilla E."/>
            <person name="Spring S."/>
            <person name="Goker M."/>
            <person name="Sikorski J."/>
            <person name="Woyke T."/>
            <person name="Bristow J."/>
            <person name="Eisen J.A."/>
            <person name="Markowitz V."/>
            <person name="Hugenholtz P."/>
            <person name="Klenk H.P."/>
            <person name="Kyrpides N.C."/>
        </authorList>
    </citation>
    <scope>NUCLEOTIDE SEQUENCE [LARGE SCALE GENOMIC DNA]</scope>
    <source>
        <strain evidence="4">DSM 11293 / JCM 15392 / SEBR 4228</strain>
    </source>
</reference>
<accession>E1RBU5</accession>
<keyword evidence="1" id="KW-1133">Transmembrane helix</keyword>
<dbReference type="OrthoDB" id="9811884at2"/>
<keyword evidence="3" id="KW-0808">Transferase</keyword>
<feature type="domain" description="Glycosyltransferase 2-like" evidence="2">
    <location>
        <begin position="8"/>
        <end position="146"/>
    </location>
</feature>
<name>E1RBU5_SEDSS</name>
<dbReference type="eggNOG" id="COG1216">
    <property type="taxonomic scope" value="Bacteria"/>
</dbReference>
<dbReference type="CDD" id="cd00761">
    <property type="entry name" value="Glyco_tranf_GTA_type"/>
    <property type="match status" value="1"/>
</dbReference>
<protein>
    <submittedName>
        <fullName evidence="3">Glycosyl transferase family 2</fullName>
    </submittedName>
</protein>
<evidence type="ECO:0000259" key="2">
    <source>
        <dbReference type="Pfam" id="PF00535"/>
    </source>
</evidence>
<dbReference type="SUPFAM" id="SSF53448">
    <property type="entry name" value="Nucleotide-diphospho-sugar transferases"/>
    <property type="match status" value="1"/>
</dbReference>
<organism evidence="3 4">
    <name type="scientific">Sediminispirochaeta smaragdinae (strain DSM 11293 / JCM 15392 / SEBR 4228)</name>
    <name type="common">Spirochaeta smaragdinae</name>
    <dbReference type="NCBI Taxonomy" id="573413"/>
    <lineage>
        <taxon>Bacteria</taxon>
        <taxon>Pseudomonadati</taxon>
        <taxon>Spirochaetota</taxon>
        <taxon>Spirochaetia</taxon>
        <taxon>Spirochaetales</taxon>
        <taxon>Spirochaetaceae</taxon>
        <taxon>Sediminispirochaeta</taxon>
    </lineage>
</organism>
<dbReference type="AlphaFoldDB" id="E1RBU5"/>
<gene>
    <name evidence="3" type="ordered locus">Spirs_0685</name>
</gene>
<evidence type="ECO:0000256" key="1">
    <source>
        <dbReference type="SAM" id="Phobius"/>
    </source>
</evidence>
<proteinExistence type="predicted"/>
<keyword evidence="1" id="KW-0812">Transmembrane</keyword>
<evidence type="ECO:0000313" key="3">
    <source>
        <dbReference type="EMBL" id="ADK79825.1"/>
    </source>
</evidence>
<evidence type="ECO:0000313" key="4">
    <source>
        <dbReference type="Proteomes" id="UP000002318"/>
    </source>
</evidence>
<keyword evidence="4" id="KW-1185">Reference proteome</keyword>
<feature type="transmembrane region" description="Helical" evidence="1">
    <location>
        <begin position="325"/>
        <end position="342"/>
    </location>
</feature>
<dbReference type="Proteomes" id="UP000002318">
    <property type="component" value="Chromosome"/>
</dbReference>
<keyword evidence="1" id="KW-0472">Membrane</keyword>
<sequence>MKDHISLSVIIPVYNAADHLSRLCNSLCEQTFKSFEAIFIDDCSKDASWEMLCDYSKRDARFHVHQMPRNLGAGCARNKGIELASGKYIHFLDSDDCYAQPVALETMVNYIEKSCSDLALFRYNLTASCSSFQRQAVNVYEEKVWNLLVGKEEANNLSCHTIEDIQPILTLPAFPWNKIYSRDFLLENDICFSHTMLHEDIIFAWKSLVLARRISLNTEVVVNHYYSQTNTFQATNQRDTYRFELFSTLNEIDEFVHDIDAKPFLFPWLARFKLDTLNFGIGKVNRNLLPSFAAATKHSLSVVPKRSWKKLRYLPFLRPIDRCKYFLIRFFPLAYAYVFRFLRKFVKFHG</sequence>
<dbReference type="RefSeq" id="WP_013253289.1">
    <property type="nucleotide sequence ID" value="NC_014364.1"/>
</dbReference>